<proteinExistence type="inferred from homology"/>
<protein>
    <recommendedName>
        <fullName evidence="2">UPF0509 protein YciZ</fullName>
    </recommendedName>
</protein>
<dbReference type="RefSeq" id="WP_090134272.1">
    <property type="nucleotide sequence ID" value="NZ_FMBC01000007.1"/>
</dbReference>
<accession>A0A1C4BFV3</accession>
<reference evidence="4" key="1">
    <citation type="submission" date="2016-08" db="EMBL/GenBank/DDBJ databases">
        <authorList>
            <person name="Varghese N."/>
            <person name="Submissions Spin"/>
        </authorList>
    </citation>
    <scope>NUCLEOTIDE SEQUENCE [LARGE SCALE GENOMIC DNA]</scope>
    <source>
        <strain evidence="4">REICA_142</strain>
    </source>
</reference>
<evidence type="ECO:0000256" key="2">
    <source>
        <dbReference type="ARBA" id="ARBA00014890"/>
    </source>
</evidence>
<evidence type="ECO:0000256" key="1">
    <source>
        <dbReference type="ARBA" id="ARBA00008701"/>
    </source>
</evidence>
<dbReference type="InterPro" id="IPR020887">
    <property type="entry name" value="UPF0509"/>
</dbReference>
<name>A0A1C4BFV3_9ENTR</name>
<dbReference type="EMBL" id="FMBC01000007">
    <property type="protein sequence ID" value="SCC05723.1"/>
    <property type="molecule type" value="Genomic_DNA"/>
</dbReference>
<evidence type="ECO:0000313" key="4">
    <source>
        <dbReference type="Proteomes" id="UP000198515"/>
    </source>
</evidence>
<gene>
    <name evidence="3" type="ORF">GA0061070_1007120</name>
</gene>
<keyword evidence="4" id="KW-1185">Reference proteome</keyword>
<dbReference type="Pfam" id="PF23675">
    <property type="entry name" value="YciZ"/>
    <property type="match status" value="1"/>
</dbReference>
<sequence length="60" mass="6480">MADIDLKLLAGRIDTVLDILVGGDTQSAIRNLEILKAELVDLDNNDKSSSSGAPKMPWEI</sequence>
<dbReference type="Proteomes" id="UP000198515">
    <property type="component" value="Unassembled WGS sequence"/>
</dbReference>
<organism evidence="3 4">
    <name type="scientific">Kosakonia oryziphila</name>
    <dbReference type="NCBI Taxonomy" id="1005667"/>
    <lineage>
        <taxon>Bacteria</taxon>
        <taxon>Pseudomonadati</taxon>
        <taxon>Pseudomonadota</taxon>
        <taxon>Gammaproteobacteria</taxon>
        <taxon>Enterobacterales</taxon>
        <taxon>Enterobacteriaceae</taxon>
        <taxon>Kosakonia</taxon>
    </lineage>
</organism>
<dbReference type="AlphaFoldDB" id="A0A1C4BFV3"/>
<dbReference type="OrthoDB" id="6561755at2"/>
<comment type="similarity">
    <text evidence="1">Belongs to the UPF0509 family.</text>
</comment>
<evidence type="ECO:0000313" key="3">
    <source>
        <dbReference type="EMBL" id="SCC05723.1"/>
    </source>
</evidence>